<dbReference type="RefSeq" id="WP_068687578.1">
    <property type="nucleotide sequence ID" value="NZ_CP063196.1"/>
</dbReference>
<dbReference type="AlphaFoldDB" id="A0A399FZH8"/>
<protein>
    <submittedName>
        <fullName evidence="2">DUF4097 family beta strand repeat protein</fullName>
    </submittedName>
</protein>
<evidence type="ECO:0000313" key="2">
    <source>
        <dbReference type="EMBL" id="UOE19644.1"/>
    </source>
</evidence>
<dbReference type="InterPro" id="IPR025164">
    <property type="entry name" value="Toastrack_DUF4097"/>
</dbReference>
<gene>
    <name evidence="2" type="ORF">NI17_023635</name>
</gene>
<dbReference type="EMBL" id="CP063196">
    <property type="protein sequence ID" value="UOE19644.1"/>
    <property type="molecule type" value="Genomic_DNA"/>
</dbReference>
<reference evidence="2" key="1">
    <citation type="submission" date="2020-10" db="EMBL/GenBank/DDBJ databases">
        <title>De novo genome project of the cellulose decomposer Thermobifida halotolerans type strain.</title>
        <authorList>
            <person name="Nagy I."/>
            <person name="Horvath B."/>
            <person name="Kukolya J."/>
            <person name="Nagy I."/>
            <person name="Orsini M."/>
        </authorList>
    </citation>
    <scope>NUCLEOTIDE SEQUENCE</scope>
    <source>
        <strain evidence="2">DSM 44931</strain>
    </source>
</reference>
<dbReference type="KEGG" id="thao:NI17_023635"/>
<evidence type="ECO:0000259" key="1">
    <source>
        <dbReference type="Pfam" id="PF13349"/>
    </source>
</evidence>
<proteinExistence type="predicted"/>
<keyword evidence="3" id="KW-1185">Reference proteome</keyword>
<dbReference type="OrthoDB" id="3367592at2"/>
<accession>A0A399FZH8</accession>
<organism evidence="2 3">
    <name type="scientific">Thermobifida halotolerans</name>
    <dbReference type="NCBI Taxonomy" id="483545"/>
    <lineage>
        <taxon>Bacteria</taxon>
        <taxon>Bacillati</taxon>
        <taxon>Actinomycetota</taxon>
        <taxon>Actinomycetes</taxon>
        <taxon>Streptosporangiales</taxon>
        <taxon>Nocardiopsidaceae</taxon>
        <taxon>Thermobifida</taxon>
    </lineage>
</organism>
<evidence type="ECO:0000313" key="3">
    <source>
        <dbReference type="Proteomes" id="UP000265719"/>
    </source>
</evidence>
<name>A0A399FZH8_9ACTN</name>
<feature type="domain" description="DUF4097" evidence="1">
    <location>
        <begin position="88"/>
        <end position="267"/>
    </location>
</feature>
<sequence>MARWTIDQPTTRTLDGIVALRVRIIGGHVNILPTDDPVTFEISEISGEPLLVSHEAGILTVTYADLTRGGLLDRLRPVQLNSYRDLPKRSATVSIRVPHDCPVEVTSATAPIVAAGLTAKTQLRSASGDVTLDGVGGEMEVNTVSGDLEARNLTGRLSFKSVSGDLEVAGGRFSDLSGTTASGELLADVDLAPAARAALNSVSGTVALRVPTDTSATVELRSATGALDSAFSLDRQNLRGLSRLSGKIGTGVDPATITTTTVSGAVSLLRREADAPAAIPRGDA</sequence>
<dbReference type="Proteomes" id="UP000265719">
    <property type="component" value="Chromosome"/>
</dbReference>
<dbReference type="Pfam" id="PF13349">
    <property type="entry name" value="DUF4097"/>
    <property type="match status" value="1"/>
</dbReference>